<dbReference type="InterPro" id="IPR009543">
    <property type="entry name" value="VPS13_VAB"/>
</dbReference>
<accession>A0A0J7L4N9</accession>
<feature type="compositionally biased region" description="Polar residues" evidence="4">
    <location>
        <begin position="2241"/>
        <end position="2256"/>
    </location>
</feature>
<comment type="caution">
    <text evidence="8">The sequence shown here is derived from an EMBL/GenBank/DDBJ whole genome shotgun (WGS) entry which is preliminary data.</text>
</comment>
<dbReference type="STRING" id="67767.A0A0J7L4N9"/>
<evidence type="ECO:0000259" key="5">
    <source>
        <dbReference type="Pfam" id="PF12624"/>
    </source>
</evidence>
<dbReference type="GO" id="GO:0006623">
    <property type="term" value="P:protein targeting to vacuole"/>
    <property type="evidence" value="ECO:0007669"/>
    <property type="project" value="TreeGrafter"/>
</dbReference>
<dbReference type="Pfam" id="PF25033">
    <property type="entry name" value="VPS13_M"/>
    <property type="match status" value="1"/>
</dbReference>
<feature type="region of interest" description="Disordered" evidence="4">
    <location>
        <begin position="2224"/>
        <end position="2266"/>
    </location>
</feature>
<dbReference type="PaxDb" id="67767-A0A0J7L4N9"/>
<dbReference type="InterPro" id="IPR026847">
    <property type="entry name" value="VPS13"/>
</dbReference>
<dbReference type="GO" id="GO:0045053">
    <property type="term" value="P:protein retention in Golgi apparatus"/>
    <property type="evidence" value="ECO:0007669"/>
    <property type="project" value="TreeGrafter"/>
</dbReference>
<feature type="domain" description="VPS13-like middle region" evidence="6">
    <location>
        <begin position="820"/>
        <end position="1301"/>
    </location>
</feature>
<organism evidence="8 9">
    <name type="scientific">Lasius niger</name>
    <name type="common">Black garden ant</name>
    <dbReference type="NCBI Taxonomy" id="67767"/>
    <lineage>
        <taxon>Eukaryota</taxon>
        <taxon>Metazoa</taxon>
        <taxon>Ecdysozoa</taxon>
        <taxon>Arthropoda</taxon>
        <taxon>Hexapoda</taxon>
        <taxon>Insecta</taxon>
        <taxon>Pterygota</taxon>
        <taxon>Neoptera</taxon>
        <taxon>Endopterygota</taxon>
        <taxon>Hymenoptera</taxon>
        <taxon>Apocrita</taxon>
        <taxon>Aculeata</taxon>
        <taxon>Formicoidea</taxon>
        <taxon>Formicidae</taxon>
        <taxon>Formicinae</taxon>
        <taxon>Lasius</taxon>
        <taxon>Lasius</taxon>
    </lineage>
</organism>
<keyword evidence="9" id="KW-1185">Reference proteome</keyword>
<evidence type="ECO:0000259" key="6">
    <source>
        <dbReference type="Pfam" id="PF25033"/>
    </source>
</evidence>
<feature type="region of interest" description="Disordered" evidence="4">
    <location>
        <begin position="190"/>
        <end position="215"/>
    </location>
</feature>
<keyword evidence="3" id="KW-0445">Lipid transport</keyword>
<evidence type="ECO:0000313" key="8">
    <source>
        <dbReference type="EMBL" id="KMQ97581.1"/>
    </source>
</evidence>
<dbReference type="Pfam" id="PF12624">
    <property type="entry name" value="VPS13_N"/>
    <property type="match status" value="1"/>
</dbReference>
<dbReference type="Proteomes" id="UP000036403">
    <property type="component" value="Unassembled WGS sequence"/>
</dbReference>
<dbReference type="InterPro" id="IPR026854">
    <property type="entry name" value="VPS13_N"/>
</dbReference>
<evidence type="ECO:0000256" key="2">
    <source>
        <dbReference type="ARBA" id="ARBA00022448"/>
    </source>
</evidence>
<feature type="domain" description="Chorein N-terminal" evidence="5">
    <location>
        <begin position="8"/>
        <end position="723"/>
    </location>
</feature>
<feature type="region of interest" description="Disordered" evidence="4">
    <location>
        <begin position="1622"/>
        <end position="1644"/>
    </location>
</feature>
<feature type="region of interest" description="Disordered" evidence="4">
    <location>
        <begin position="1753"/>
        <end position="1776"/>
    </location>
</feature>
<feature type="domain" description="Vacuolar protein sorting-associated protein 13 VPS13 adaptor binding" evidence="7">
    <location>
        <begin position="1934"/>
        <end position="2181"/>
    </location>
</feature>
<evidence type="ECO:0000256" key="3">
    <source>
        <dbReference type="ARBA" id="ARBA00023055"/>
    </source>
</evidence>
<feature type="compositionally biased region" description="Low complexity" evidence="4">
    <location>
        <begin position="192"/>
        <end position="215"/>
    </location>
</feature>
<dbReference type="GO" id="GO:0006869">
    <property type="term" value="P:lipid transport"/>
    <property type="evidence" value="ECO:0007669"/>
    <property type="project" value="UniProtKB-KW"/>
</dbReference>
<dbReference type="Pfam" id="PF25036">
    <property type="entry name" value="VPS13_VAB"/>
    <property type="match status" value="1"/>
</dbReference>
<dbReference type="PANTHER" id="PTHR16166">
    <property type="entry name" value="VACUOLAR PROTEIN SORTING-ASSOCIATED PROTEIN VPS13"/>
    <property type="match status" value="1"/>
</dbReference>
<dbReference type="EMBL" id="LBMM01000748">
    <property type="protein sequence ID" value="KMQ97581.1"/>
    <property type="molecule type" value="Genomic_DNA"/>
</dbReference>
<proteinExistence type="inferred from homology"/>
<name>A0A0J7L4N9_LASNI</name>
<gene>
    <name evidence="8" type="ORF">RF55_2078</name>
</gene>
<evidence type="ECO:0000256" key="4">
    <source>
        <dbReference type="SAM" id="MobiDB-lite"/>
    </source>
</evidence>
<dbReference type="OrthoDB" id="428159at2759"/>
<keyword evidence="2" id="KW-0813">Transport</keyword>
<evidence type="ECO:0000256" key="1">
    <source>
        <dbReference type="ARBA" id="ARBA00006545"/>
    </source>
</evidence>
<feature type="compositionally biased region" description="Polar residues" evidence="4">
    <location>
        <begin position="1756"/>
        <end position="1776"/>
    </location>
</feature>
<evidence type="ECO:0000313" key="9">
    <source>
        <dbReference type="Proteomes" id="UP000036403"/>
    </source>
</evidence>
<protein>
    <submittedName>
        <fullName evidence="8">Vacuolar protein sorting-associated protein 13a</fullName>
    </submittedName>
</protein>
<feature type="compositionally biased region" description="Acidic residues" evidence="4">
    <location>
        <begin position="1625"/>
        <end position="1644"/>
    </location>
</feature>
<dbReference type="PANTHER" id="PTHR16166:SF93">
    <property type="entry name" value="INTERMEMBRANE LIPID TRANSFER PROTEIN VPS13"/>
    <property type="match status" value="1"/>
</dbReference>
<dbReference type="InterPro" id="IPR056747">
    <property type="entry name" value="VPS13-like_M"/>
</dbReference>
<reference evidence="8 9" key="1">
    <citation type="submission" date="2015-04" db="EMBL/GenBank/DDBJ databases">
        <title>Lasius niger genome sequencing.</title>
        <authorList>
            <person name="Konorov E.A."/>
            <person name="Nikitin M.A."/>
            <person name="Kirill M.V."/>
            <person name="Chang P."/>
        </authorList>
    </citation>
    <scope>NUCLEOTIDE SEQUENCE [LARGE SCALE GENOMIC DNA]</scope>
    <source>
        <tissue evidence="8">Whole</tissue>
    </source>
</reference>
<sequence length="2390" mass="272952">MPNLLAWKSAMHRSLQTFGMKNKEFQFLLKPFTAKIKVIIHKGTETQASRMLVDIVLQDVAMQLSEAQYATFCHIQDSLLRATVNRPHAKYRPEKSVYEEPASWWKYAYNSVLNHYIKPYTWSHIAKHRQNYRNYKEVCIQSLQRPNDTELKLDLQKYEDSLTILNIVIAREHAKQELRNKDIERECQTTTVSSSNDVSVEVSSNNDQNDQNDQSITVQCNKEESEKSMIDVTDNSSGSQIKLEKTLKQIGEPLCLFVDYKLNFTLANCCLTLLSKGKEMLIVTVAQFLTSIEARPTLLAFKISARAESFVVEAISTDGDLVPLITVDNVLTGNVSTYFLAIDFEKNGLNMDPIFEVSIKLEAIEFAMVEIINFFKFNANYIYGTILGIYRLWDCAKRKYFNFVDDIISQTLRISFKIDIKSPYIIFPEYGSIQKGGNILVLDLGNVTLTNELQATNLQLEDATLMELEELLYDRLNVVFSGAQILFCHSGDDWRSARKRSDSEYHLLPKLQANATLSYSIRPEYRQLPRTKLNVHISNVKLNLSENKLRLMAHFLNKLLVLYENNVERYKATFKDSTLEQKSRITFTSLKELMKVQSGVCLPSVLMMHNGFKSTIKEVVTNNVPKLDRSVVSSEVSEEDLELLSKTINLSGFDDNISPCNRINLLLRFAISEATMMEYGVAVQFGIGSILLVDKTNAGVTGSYLELISTDESYEVLLVSYRKVKSNCPDFKSHFKNIERSLVVNLLNININLHRSALLKIKDYWHKFQTMCDDTLLIKYGGKVCSNIIKREQKDVDPPIPPGAIKLNYSTRLSSLVLRFCDKDIDLMEIKVSGLENDCIYNANERMVLRAHLSSILAEDLNDDTLYSKILTTDEDKVFDLKYVRHTPRLYKCSDIDTNQDDVMSDGTFKLSIGRINCVIISKILYDLRNFVMPFASTYYTRFLNYLKNKFVGGIELFKRSATKLHIFIDIQGPTFLLPQKKDAPSLLVFDTGVLSVENFFKNIGQSVQSTKAIANDSGQLIIDNILVKLKSMTISRAIMTLARDLEVQEPIIEPIQIQFDIKRKTEYRSIMEFQTYGLFNVQGAIDIVNVNLSQRDLKSLISVWQDNISKIPLLKKFGENEDRISTQGSRKNIKHDDDVMVKKLEDFLTHNETALCEVNIKLTLEGSQLNLFMDTEEVLSSPVRDLNHGLCKLSFGETINTWDFYSDKSVKMRLSLQSCLLQDTRKDSVVEKKIIQSPAISLEKNLESCISVSMSPIVDVTYSRTQAKEKCFDVLIQDVRINLSVPFLMHLGRYFLDSLPGEQIEKGIVNHGYDNNNQMTEVFIESSRHDCSSSIVCTLTNINAKSKGQGNYESPYWLLRPCDVEISKKKELSSGNEEITVAINSVNVHLSAEVIHTFFDILNEASTFLTSISSKMDDNSNQNVNLHNNLWAPRKVSSIPYKKIDEGDSALLYRHRNDHVIFNLKPVSMCLLLEMEYSVGRFPVMRMETVVTATVDDWHNNFHLESNVKLHAFCYNRAYQNWEPFVEFCTKDDTYRGEANMINSHWTDSCHCIKQDSVKAKKKDIKYNEQDVMDMIFIGPDADAISSTRKEPETYITYEDESDTDDDESNAKLTKISNYLFNNDSDDEESDSDDSSTNEDEELELTLDCNCESYNPATPRASAKTNLFAPHIILYSEDKINITITENMIATWNAMSNAFARVKGGIPFVPANTRELTVLNDIGHASRVELLVQEQVDENSVTRVLAAHNFAHDGNSPTSVPSSPENEVPQGNLTSPRWTGKETAVIVPECKTFPIDSPVQIYKSITGELVRVIFEGFEDVLVYCPKKETRSLVSLRPVRHEVRYYLVIEATINSYLHRTICVRSPLQLPFVIDVVVPGINYEIHNYLGTSWMGTVKLNMNLERKFVLMSTDNESDLTQPFLLCLELGKIFSWNIIIQSQYWIINKSGLPLFIQDCHSHITYEMPEEELMVFSQKNNKKNMVRLRAHQSEWSMPFGLDGITSMSLIVCRDIERGRKYQILTEIESSRLSPIFTKIITFLPYFFICNKTKKALRFMEENEEADLWNDLLPGQEMSFWPATESMKMRIKWRNSQLVSQHFDITYAGKTVLRMDNGSALCVEIEGGMNAPYRVTFRRYVASDVPVRVDNLCDKLFLKLNQIGLGQVALLKPFQSLLYTWDDPTQTRELIWNVYNNNALGYKAHLETDGCGHETVTFVTVERRDSASHSSQVAPKSLANAKPSWSEDTSASVAHSSPNAESETKPQALENARQDETEVYWVSYMEGEQRVLLFTQHESVYLKARSVIDPEASKREIFLSIAAIGVSVVVQESNLHNARRELLYASVIDSAAHWELYFSKRWRSLSLELSAWLENKYTNSAKAAQLENFIDVRFA</sequence>
<evidence type="ECO:0000259" key="7">
    <source>
        <dbReference type="Pfam" id="PF25036"/>
    </source>
</evidence>
<comment type="similarity">
    <text evidence="1">Belongs to the VPS13 family.</text>
</comment>